<dbReference type="RefSeq" id="WP_278428700.1">
    <property type="nucleotide sequence ID" value="NZ_DOLB01000046.1"/>
</dbReference>
<dbReference type="InterPro" id="IPR027417">
    <property type="entry name" value="P-loop_NTPase"/>
</dbReference>
<evidence type="ECO:0000313" key="2">
    <source>
        <dbReference type="Proteomes" id="UP000264445"/>
    </source>
</evidence>
<dbReference type="AlphaFoldDB" id="A0A117KWD0"/>
<proteinExistence type="predicted"/>
<name>A0A117KWD0_9THEO</name>
<dbReference type="Proteomes" id="UP000264445">
    <property type="component" value="Unassembled WGS sequence"/>
</dbReference>
<comment type="caution">
    <text evidence="1">The sequence shown here is derived from an EMBL/GenBank/DDBJ whole genome shotgun (WGS) entry which is preliminary data.</text>
</comment>
<evidence type="ECO:0000313" key="1">
    <source>
        <dbReference type="EMBL" id="HBT48679.1"/>
    </source>
</evidence>
<protein>
    <recommendedName>
        <fullName evidence="3">CobQ/CobB/MinD/ParA nucleotide binding domain-containing protein</fullName>
    </recommendedName>
</protein>
<sequence length="365" mass="40483">MLVSIIAGKQMAEEIRKALADAGDIVFEHIGKLDSESVKEIFYSASRVSSEVLIVDLDVFLGKEIISALQSFRIARPGTRIIVIAPERKPGDEIISSIVGLGIYDIAAEEKESNWSEIIRNILLSPPATYAQAARWHTGQFLNASIQAKERVIIEERPAGIVTIAVSATAHGIGCTHSALSIASFLARLGHSTAVIEDSQRPVFSFLCSVLKAKEGKVEGSYTVHGIDIFPVDESRNNGNWNYDMLLKKIKAGQYEYVVRDLGVLDSARKKEMYRADIAFIVASAAKWRWHEIIDRIDFDFDIIFPLALQSDVEEISFYAGIKGTALSYCPNPFARENDFIFLKLLAPVLPSRKKKKSLFGISLF</sequence>
<gene>
    <name evidence="1" type="ORF">DEA61_02220</name>
</gene>
<organism evidence="1 2">
    <name type="scientific">Caldanaerobacter subterraneus</name>
    <dbReference type="NCBI Taxonomy" id="911092"/>
    <lineage>
        <taxon>Bacteria</taxon>
        <taxon>Bacillati</taxon>
        <taxon>Bacillota</taxon>
        <taxon>Clostridia</taxon>
        <taxon>Thermoanaerobacterales</taxon>
        <taxon>Thermoanaerobacteraceae</taxon>
        <taxon>Caldanaerobacter</taxon>
    </lineage>
</organism>
<accession>A0A117KWD0</accession>
<evidence type="ECO:0008006" key="3">
    <source>
        <dbReference type="Google" id="ProtNLM"/>
    </source>
</evidence>
<dbReference type="SUPFAM" id="SSF52540">
    <property type="entry name" value="P-loop containing nucleoside triphosphate hydrolases"/>
    <property type="match status" value="1"/>
</dbReference>
<dbReference type="EMBL" id="DOLB01000046">
    <property type="protein sequence ID" value="HBT48679.1"/>
    <property type="molecule type" value="Genomic_DNA"/>
</dbReference>
<reference evidence="1 2" key="1">
    <citation type="journal article" date="2018" name="Nat. Biotechnol.">
        <title>A standardized bacterial taxonomy based on genome phylogeny substantially revises the tree of life.</title>
        <authorList>
            <person name="Parks D.H."/>
            <person name="Chuvochina M."/>
            <person name="Waite D.W."/>
            <person name="Rinke C."/>
            <person name="Skarshewski A."/>
            <person name="Chaumeil P.A."/>
            <person name="Hugenholtz P."/>
        </authorList>
    </citation>
    <scope>NUCLEOTIDE SEQUENCE [LARGE SCALE GENOMIC DNA]</scope>
    <source>
        <strain evidence="1">UBA12544</strain>
    </source>
</reference>